<evidence type="ECO:0000256" key="4">
    <source>
        <dbReference type="ARBA" id="ARBA00048707"/>
    </source>
</evidence>
<dbReference type="SUPFAM" id="SSF102462">
    <property type="entry name" value="Peptidyl-tRNA hydrolase II"/>
    <property type="match status" value="1"/>
</dbReference>
<evidence type="ECO:0000256" key="2">
    <source>
        <dbReference type="ARBA" id="ARBA00022801"/>
    </source>
</evidence>
<dbReference type="PANTHER" id="PTHR12649:SF11">
    <property type="entry name" value="PEPTIDYL-TRNA HYDROLASE 2, MITOCHONDRIAL"/>
    <property type="match status" value="1"/>
</dbReference>
<gene>
    <name evidence="5" type="ORF">CVAR292_00870</name>
</gene>
<dbReference type="AlphaFoldDB" id="A0A0X2NJB6"/>
<evidence type="ECO:0000313" key="5">
    <source>
        <dbReference type="EMBL" id="CUU65544.1"/>
    </source>
</evidence>
<evidence type="ECO:0000256" key="1">
    <source>
        <dbReference type="ARBA" id="ARBA00013260"/>
    </source>
</evidence>
<dbReference type="Pfam" id="PF01981">
    <property type="entry name" value="PTH2"/>
    <property type="match status" value="1"/>
</dbReference>
<evidence type="ECO:0000313" key="6">
    <source>
        <dbReference type="Proteomes" id="UP000182498"/>
    </source>
</evidence>
<keyword evidence="6" id="KW-1185">Reference proteome</keyword>
<dbReference type="EMBL" id="FAUH01000005">
    <property type="protein sequence ID" value="CUU65544.1"/>
    <property type="molecule type" value="Genomic_DNA"/>
</dbReference>
<dbReference type="InterPro" id="IPR002833">
    <property type="entry name" value="PTH2"/>
</dbReference>
<dbReference type="Proteomes" id="UP000182498">
    <property type="component" value="Unassembled WGS sequence"/>
</dbReference>
<dbReference type="PANTHER" id="PTHR12649">
    <property type="entry name" value="PEPTIDYL-TRNA HYDROLASE 2"/>
    <property type="match status" value="1"/>
</dbReference>
<protein>
    <recommendedName>
        <fullName evidence="1">peptidyl-tRNA hydrolase</fullName>
        <ecNumber evidence="1">3.1.1.29</ecNumber>
    </recommendedName>
</protein>
<dbReference type="GO" id="GO:0004045">
    <property type="term" value="F:peptidyl-tRNA hydrolase activity"/>
    <property type="evidence" value="ECO:0007669"/>
    <property type="project" value="UniProtKB-EC"/>
</dbReference>
<reference evidence="6" key="1">
    <citation type="submission" date="2015-11" db="EMBL/GenBank/DDBJ databases">
        <authorList>
            <person name="Dugat-Bony E."/>
        </authorList>
    </citation>
    <scope>NUCLEOTIDE SEQUENCE [LARGE SCALE GENOMIC DNA]</scope>
    <source>
        <strain evidence="6">Mu292</strain>
    </source>
</reference>
<evidence type="ECO:0000256" key="3">
    <source>
        <dbReference type="ARBA" id="ARBA00038050"/>
    </source>
</evidence>
<proteinExistence type="inferred from homology"/>
<dbReference type="InterPro" id="IPR023476">
    <property type="entry name" value="Pep_tRNA_hydro_II_dom_sf"/>
</dbReference>
<keyword evidence="2" id="KW-0378">Hydrolase</keyword>
<organism evidence="5 6">
    <name type="scientific">Corynebacterium variabile</name>
    <dbReference type="NCBI Taxonomy" id="1727"/>
    <lineage>
        <taxon>Bacteria</taxon>
        <taxon>Bacillati</taxon>
        <taxon>Actinomycetota</taxon>
        <taxon>Actinomycetes</taxon>
        <taxon>Mycobacteriales</taxon>
        <taxon>Corynebacteriaceae</taxon>
        <taxon>Corynebacterium</taxon>
    </lineage>
</organism>
<name>A0A0X2NJB6_9CORY</name>
<comment type="similarity">
    <text evidence="3">Belongs to the PTH2 family.</text>
</comment>
<sequence length="265" mass="28366">MSEDTDTGLVRRAHARLRDAMGDDRDGENPDDPTTVQAMPLVMEFPHDPLPDRRALLEAAATACVAVCLDPRAGEDSVFADALGRWYGARIRKIARRARNKKWRDVQGLPGVTVSVDDASVRAFTPCPVTETPETLNKLQIQGADLEPGASYADAPEDILTVDDAPVIYVDASLEMTVGKAAAQVAHGSMLLAAAMDEDAALDWARRGFPLHVCEVPAGRFAEVRDEAGRRMTADSLGPAAAVVQDAGYTEIAPGSFTVVALQRS</sequence>
<accession>A0A0X2NJB6</accession>
<comment type="catalytic activity">
    <reaction evidence="4">
        <text>an N-acyl-L-alpha-aminoacyl-tRNA + H2O = an N-acyl-L-amino acid + a tRNA + H(+)</text>
        <dbReference type="Rhea" id="RHEA:54448"/>
        <dbReference type="Rhea" id="RHEA-COMP:10123"/>
        <dbReference type="Rhea" id="RHEA-COMP:13883"/>
        <dbReference type="ChEBI" id="CHEBI:15377"/>
        <dbReference type="ChEBI" id="CHEBI:15378"/>
        <dbReference type="ChEBI" id="CHEBI:59874"/>
        <dbReference type="ChEBI" id="CHEBI:78442"/>
        <dbReference type="ChEBI" id="CHEBI:138191"/>
        <dbReference type="EC" id="3.1.1.29"/>
    </reaction>
</comment>
<dbReference type="EC" id="3.1.1.29" evidence="1"/>
<dbReference type="Gene3D" id="3.40.1490.10">
    <property type="entry name" value="Bit1"/>
    <property type="match status" value="1"/>
</dbReference>